<dbReference type="OrthoDB" id="775972at2759"/>
<name>A0A1X7UUS4_AMPQE</name>
<dbReference type="eggNOG" id="KOG0017">
    <property type="taxonomic scope" value="Eukaryota"/>
</dbReference>
<protein>
    <recommendedName>
        <fullName evidence="2">Reverse transcriptase domain-containing protein</fullName>
    </recommendedName>
</protein>
<dbReference type="EnsemblMetazoa" id="Aqu2.1.31533_001">
    <property type="protein sequence ID" value="Aqu2.1.31533_001"/>
    <property type="gene ID" value="Aqu2.1.31533"/>
</dbReference>
<dbReference type="InterPro" id="IPR050951">
    <property type="entry name" value="Retrovirus_Pol_polyprotein"/>
</dbReference>
<dbReference type="SUPFAM" id="SSF56672">
    <property type="entry name" value="DNA/RNA polymerases"/>
    <property type="match status" value="1"/>
</dbReference>
<dbReference type="InterPro" id="IPR043502">
    <property type="entry name" value="DNA/RNA_pol_sf"/>
</dbReference>
<proteinExistence type="predicted"/>
<evidence type="ECO:0008006" key="2">
    <source>
        <dbReference type="Google" id="ProtNLM"/>
    </source>
</evidence>
<evidence type="ECO:0000313" key="1">
    <source>
        <dbReference type="EnsemblMetazoa" id="Aqu2.1.31533_001"/>
    </source>
</evidence>
<dbReference type="InParanoid" id="A0A1X7UUS4"/>
<dbReference type="Gene3D" id="3.10.10.10">
    <property type="entry name" value="HIV Type 1 Reverse Transcriptase, subunit A, domain 1"/>
    <property type="match status" value="1"/>
</dbReference>
<dbReference type="PANTHER" id="PTHR37984">
    <property type="entry name" value="PROTEIN CBG26694"/>
    <property type="match status" value="1"/>
</dbReference>
<organism evidence="1">
    <name type="scientific">Amphimedon queenslandica</name>
    <name type="common">Sponge</name>
    <dbReference type="NCBI Taxonomy" id="400682"/>
    <lineage>
        <taxon>Eukaryota</taxon>
        <taxon>Metazoa</taxon>
        <taxon>Porifera</taxon>
        <taxon>Demospongiae</taxon>
        <taxon>Heteroscleromorpha</taxon>
        <taxon>Haplosclerida</taxon>
        <taxon>Niphatidae</taxon>
        <taxon>Amphimedon</taxon>
    </lineage>
</organism>
<dbReference type="PANTHER" id="PTHR37984:SF13">
    <property type="entry name" value="RIBONUCLEASE H"/>
    <property type="match status" value="1"/>
</dbReference>
<sequence>MELDIGASVLFMSEDTYCLIKDSVSPLQQSSVRLHTYTGEPIKVIGVIDVIVEHNGVKAKIYVSPQATPIFHKARPVPYSLKLKIEDKLDQLLKEGIIEPVQFSDWAAPIVPVPKGDGTIRICGDYKVTTNRIASLKKYPLPQIEDLFASLRWSDFLEVGFTHAYQQVELEEDSREFTIINTHKGLFQYNRLPFGI</sequence>
<dbReference type="AlphaFoldDB" id="A0A1X7UUS4"/>
<accession>A0A1X7UUS4</accession>
<reference evidence="1" key="1">
    <citation type="submission" date="2017-05" db="UniProtKB">
        <authorList>
            <consortium name="EnsemblMetazoa"/>
        </authorList>
    </citation>
    <scope>IDENTIFICATION</scope>
</reference>